<evidence type="ECO:0000313" key="3">
    <source>
        <dbReference type="EMBL" id="WPJ95996.1"/>
    </source>
</evidence>
<proteinExistence type="predicted"/>
<keyword evidence="2" id="KW-0732">Signal</keyword>
<dbReference type="InterPro" id="IPR013785">
    <property type="entry name" value="Aldolase_TIM"/>
</dbReference>
<feature type="signal peptide" evidence="2">
    <location>
        <begin position="1"/>
        <end position="21"/>
    </location>
</feature>
<protein>
    <submittedName>
        <fullName evidence="3">Sip1-related alpha-galactosidase</fullName>
    </submittedName>
</protein>
<gene>
    <name evidence="3" type="ORF">SH580_21500</name>
</gene>
<keyword evidence="1" id="KW-0119">Carbohydrate metabolism</keyword>
<organism evidence="3 4">
    <name type="scientific">Coraliomargarita algicola</name>
    <dbReference type="NCBI Taxonomy" id="3092156"/>
    <lineage>
        <taxon>Bacteria</taxon>
        <taxon>Pseudomonadati</taxon>
        <taxon>Verrucomicrobiota</taxon>
        <taxon>Opitutia</taxon>
        <taxon>Puniceicoccales</taxon>
        <taxon>Coraliomargaritaceae</taxon>
        <taxon>Coraliomargarita</taxon>
    </lineage>
</organism>
<dbReference type="InterPro" id="IPR008811">
    <property type="entry name" value="Glycosyl_hydrolases_36"/>
</dbReference>
<dbReference type="PANTHER" id="PTHR31268">
    <property type="match status" value="1"/>
</dbReference>
<accession>A0ABZ0RIG3</accession>
<dbReference type="Pfam" id="PF05691">
    <property type="entry name" value="Raffinose_syn"/>
    <property type="match status" value="1"/>
</dbReference>
<dbReference type="Proteomes" id="UP001324993">
    <property type="component" value="Chromosome"/>
</dbReference>
<sequence length="682" mass="75745">MMKKCLSVALVGLISASALLAQTIQITSEPTGFIIEKDVNLQPSKSGVVLSREVALPAFEKGAYYRPFSGGVANGNRVEAVAFNSLVDLQGYKPSKTRYKHNSVQRGQFILLQINEGQYLSIIPMLSSEVSSEFFLENAKLTLRSSTYGTEDVAGDVPLLLWAYGDSPYAATHAAWNMVIESGFVAADWRSNKEFPVEPYGYLGWCSWEFYKTRISSKILVDAVHTIEANDAPIRWLMVDNGYLTQKNSKIINFTPDVKKFPNGWEELTSLKNPDGIKWMGVWRNMLGFMGAISPEHTMTDLTPNLMPSANGKTMLPKDNAAGAKAFYEKMVKDSKESGFDFTKVDFQSRVPEFYKGTANAVRATRYNNEALEAATKKYDMPLLNCIAQPNINSFQTKYSVVTRSSPDYNQADKDKNKCNTYQSFANHLWMSQTVWGDLDMFHTHDERDVQSMSVARAISGGPVYISDEPNKIVAERLIPFAYEDGLLLRTQAPATLLPESFFIHPFRDAEVFRVIAPLEDKVAAIALFNFSEVEKPLVSSISAKDYPYAGELLQPSDGPWTQPEEGLLVYDQAAQSVVSLDDDLTAEVESFGAKLFLLYPKTQGWAVIGRTDKYLPSAAVKVQSVSNDQVVFTLHESGPLAIWSDQGAPKMKGATFELIGENLYLADLPIEAGAQELTVTR</sequence>
<evidence type="ECO:0000256" key="1">
    <source>
        <dbReference type="ARBA" id="ARBA00023277"/>
    </source>
</evidence>
<evidence type="ECO:0000256" key="2">
    <source>
        <dbReference type="SAM" id="SignalP"/>
    </source>
</evidence>
<feature type="chain" id="PRO_5045427450" evidence="2">
    <location>
        <begin position="22"/>
        <end position="682"/>
    </location>
</feature>
<dbReference type="PANTHER" id="PTHR31268:SF32">
    <property type="entry name" value="GALACTINOL--SUCROSE GALACTOSYLTRANSFERASE 2-RELATED"/>
    <property type="match status" value="1"/>
</dbReference>
<keyword evidence="4" id="KW-1185">Reference proteome</keyword>
<name>A0ABZ0RIG3_9BACT</name>
<dbReference type="EMBL" id="CP138858">
    <property type="protein sequence ID" value="WPJ95996.1"/>
    <property type="molecule type" value="Genomic_DNA"/>
</dbReference>
<dbReference type="RefSeq" id="WP_319832863.1">
    <property type="nucleotide sequence ID" value="NZ_CP138858.1"/>
</dbReference>
<dbReference type="SUPFAM" id="SSF51445">
    <property type="entry name" value="(Trans)glycosidases"/>
    <property type="match status" value="1"/>
</dbReference>
<dbReference type="Gene3D" id="3.20.20.70">
    <property type="entry name" value="Aldolase class I"/>
    <property type="match status" value="1"/>
</dbReference>
<dbReference type="InterPro" id="IPR017853">
    <property type="entry name" value="GH"/>
</dbReference>
<reference evidence="3 4" key="1">
    <citation type="submission" date="2023-11" db="EMBL/GenBank/DDBJ databases">
        <title>Coraliomargarita sp. nov., isolated from marine algae.</title>
        <authorList>
            <person name="Lee J.K."/>
            <person name="Baek J.H."/>
            <person name="Kim J.M."/>
            <person name="Choi D.G."/>
            <person name="Jeon C.O."/>
        </authorList>
    </citation>
    <scope>NUCLEOTIDE SEQUENCE [LARGE SCALE GENOMIC DNA]</scope>
    <source>
        <strain evidence="3 4">J2-16</strain>
    </source>
</reference>
<evidence type="ECO:0000313" key="4">
    <source>
        <dbReference type="Proteomes" id="UP001324993"/>
    </source>
</evidence>